<dbReference type="InterPro" id="IPR052462">
    <property type="entry name" value="SLIRP/GR-RBP-like"/>
</dbReference>
<accession>A0A928VLP8</accession>
<dbReference type="Proteomes" id="UP000625316">
    <property type="component" value="Unassembled WGS sequence"/>
</dbReference>
<keyword evidence="4" id="KW-1185">Reference proteome</keyword>
<dbReference type="EMBL" id="JADEXQ010000040">
    <property type="protein sequence ID" value="MBE9030630.1"/>
    <property type="molecule type" value="Genomic_DNA"/>
</dbReference>
<dbReference type="GO" id="GO:0003723">
    <property type="term" value="F:RNA binding"/>
    <property type="evidence" value="ECO:0007669"/>
    <property type="project" value="UniProtKB-KW"/>
</dbReference>
<reference evidence="3" key="1">
    <citation type="submission" date="2020-10" db="EMBL/GenBank/DDBJ databases">
        <authorList>
            <person name="Castelo-Branco R."/>
            <person name="Eusebio N."/>
            <person name="Adriana R."/>
            <person name="Vieira A."/>
            <person name="Brugerolle De Fraissinette N."/>
            <person name="Rezende De Castro R."/>
            <person name="Schneider M.P."/>
            <person name="Vasconcelos V."/>
            <person name="Leao P.N."/>
        </authorList>
    </citation>
    <scope>NUCLEOTIDE SEQUENCE</scope>
    <source>
        <strain evidence="3">LEGE 11480</strain>
    </source>
</reference>
<comment type="caution">
    <text evidence="3">The sequence shown here is derived from an EMBL/GenBank/DDBJ whole genome shotgun (WGS) entry which is preliminary data.</text>
</comment>
<dbReference type="PANTHER" id="PTHR48027">
    <property type="entry name" value="HETEROGENEOUS NUCLEAR RIBONUCLEOPROTEIN 87F-RELATED"/>
    <property type="match status" value="1"/>
</dbReference>
<proteinExistence type="predicted"/>
<dbReference type="PROSITE" id="PS50102">
    <property type="entry name" value="RRM"/>
    <property type="match status" value="1"/>
</dbReference>
<dbReference type="FunFam" id="3.30.70.330:FF:001284">
    <property type="entry name" value="RNA-binding protein"/>
    <property type="match status" value="1"/>
</dbReference>
<evidence type="ECO:0000256" key="1">
    <source>
        <dbReference type="ARBA" id="ARBA00022884"/>
    </source>
</evidence>
<dbReference type="RefSeq" id="WP_264325460.1">
    <property type="nucleotide sequence ID" value="NZ_JADEXQ010000040.1"/>
</dbReference>
<protein>
    <submittedName>
        <fullName evidence="3">RNA-binding protein</fullName>
    </submittedName>
</protein>
<dbReference type="InterPro" id="IPR035979">
    <property type="entry name" value="RBD_domain_sf"/>
</dbReference>
<evidence type="ECO:0000313" key="4">
    <source>
        <dbReference type="Proteomes" id="UP000625316"/>
    </source>
</evidence>
<dbReference type="AlphaFoldDB" id="A0A928VLP8"/>
<dbReference type="Gene3D" id="3.30.70.330">
    <property type="match status" value="1"/>
</dbReference>
<organism evidence="3 4">
    <name type="scientific">Romeriopsis navalis LEGE 11480</name>
    <dbReference type="NCBI Taxonomy" id="2777977"/>
    <lineage>
        <taxon>Bacteria</taxon>
        <taxon>Bacillati</taxon>
        <taxon>Cyanobacteriota</taxon>
        <taxon>Cyanophyceae</taxon>
        <taxon>Leptolyngbyales</taxon>
        <taxon>Leptolyngbyaceae</taxon>
        <taxon>Romeriopsis</taxon>
        <taxon>Romeriopsis navalis</taxon>
    </lineage>
</organism>
<gene>
    <name evidence="3" type="ORF">IQ266_12900</name>
</gene>
<sequence length="83" mass="9273">MTIYVGNLSFQATEEDVKEVFGDYGTVSRVSLPMDRETGRKRGFAFVDLSSDAEEDAAISELDGAEWMGRDLKVNKAKPRDPR</sequence>
<name>A0A928VLP8_9CYAN</name>
<dbReference type="InterPro" id="IPR012677">
    <property type="entry name" value="Nucleotide-bd_a/b_plait_sf"/>
</dbReference>
<evidence type="ECO:0000313" key="3">
    <source>
        <dbReference type="EMBL" id="MBE9030630.1"/>
    </source>
</evidence>
<dbReference type="Pfam" id="PF00076">
    <property type="entry name" value="RRM_1"/>
    <property type="match status" value="1"/>
</dbReference>
<dbReference type="InterPro" id="IPR000504">
    <property type="entry name" value="RRM_dom"/>
</dbReference>
<dbReference type="SMART" id="SM00360">
    <property type="entry name" value="RRM"/>
    <property type="match status" value="1"/>
</dbReference>
<evidence type="ECO:0000259" key="2">
    <source>
        <dbReference type="PROSITE" id="PS50102"/>
    </source>
</evidence>
<dbReference type="SUPFAM" id="SSF54928">
    <property type="entry name" value="RNA-binding domain, RBD"/>
    <property type="match status" value="1"/>
</dbReference>
<feature type="domain" description="RRM" evidence="2">
    <location>
        <begin position="1"/>
        <end position="79"/>
    </location>
</feature>
<keyword evidence="1" id="KW-0694">RNA-binding</keyword>